<dbReference type="PANTHER" id="PTHR21666:SF270">
    <property type="entry name" value="MUREIN HYDROLASE ACTIVATOR ENVC"/>
    <property type="match status" value="1"/>
</dbReference>
<dbReference type="InterPro" id="IPR036779">
    <property type="entry name" value="LysM_dom_sf"/>
</dbReference>
<evidence type="ECO:0000256" key="2">
    <source>
        <dbReference type="SAM" id="SignalP"/>
    </source>
</evidence>
<evidence type="ECO:0000313" key="5">
    <source>
        <dbReference type="Proteomes" id="UP001167160"/>
    </source>
</evidence>
<feature type="region of interest" description="Disordered" evidence="1">
    <location>
        <begin position="39"/>
        <end position="106"/>
    </location>
</feature>
<dbReference type="CDD" id="cd00118">
    <property type="entry name" value="LysM"/>
    <property type="match status" value="1"/>
</dbReference>
<feature type="region of interest" description="Disordered" evidence="1">
    <location>
        <begin position="149"/>
        <end position="245"/>
    </location>
</feature>
<keyword evidence="2" id="KW-0732">Signal</keyword>
<name>A0ABT0X8W9_9ACTN</name>
<dbReference type="Pfam" id="PF01551">
    <property type="entry name" value="Peptidase_M23"/>
    <property type="match status" value="1"/>
</dbReference>
<dbReference type="PANTHER" id="PTHR21666">
    <property type="entry name" value="PEPTIDASE-RELATED"/>
    <property type="match status" value="1"/>
</dbReference>
<dbReference type="CDD" id="cd12797">
    <property type="entry name" value="M23_peptidase"/>
    <property type="match status" value="1"/>
</dbReference>
<dbReference type="InterPro" id="IPR018392">
    <property type="entry name" value="LysM"/>
</dbReference>
<feature type="signal peptide" evidence="2">
    <location>
        <begin position="1"/>
        <end position="41"/>
    </location>
</feature>
<organism evidence="4 5">
    <name type="scientific">Streptomyces meridianus</name>
    <dbReference type="NCBI Taxonomy" id="2938945"/>
    <lineage>
        <taxon>Bacteria</taxon>
        <taxon>Bacillati</taxon>
        <taxon>Actinomycetota</taxon>
        <taxon>Actinomycetes</taxon>
        <taxon>Kitasatosporales</taxon>
        <taxon>Streptomycetaceae</taxon>
        <taxon>Streptomyces</taxon>
    </lineage>
</organism>
<feature type="compositionally biased region" description="Basic and acidic residues" evidence="1">
    <location>
        <begin position="186"/>
        <end position="203"/>
    </location>
</feature>
<dbReference type="SMART" id="SM00257">
    <property type="entry name" value="LysM"/>
    <property type="match status" value="1"/>
</dbReference>
<evidence type="ECO:0000256" key="1">
    <source>
        <dbReference type="SAM" id="MobiDB-lite"/>
    </source>
</evidence>
<dbReference type="InterPro" id="IPR011055">
    <property type="entry name" value="Dup_hybrid_motif"/>
</dbReference>
<dbReference type="Proteomes" id="UP001167160">
    <property type="component" value="Unassembled WGS sequence"/>
</dbReference>
<keyword evidence="5" id="KW-1185">Reference proteome</keyword>
<dbReference type="EMBL" id="JAMQGM010000036">
    <property type="protein sequence ID" value="MCM2578979.1"/>
    <property type="molecule type" value="Genomic_DNA"/>
</dbReference>
<evidence type="ECO:0000313" key="4">
    <source>
        <dbReference type="EMBL" id="MCM2578979.1"/>
    </source>
</evidence>
<feature type="compositionally biased region" description="Basic and acidic residues" evidence="1">
    <location>
        <begin position="150"/>
        <end position="160"/>
    </location>
</feature>
<dbReference type="Gene3D" id="3.10.350.10">
    <property type="entry name" value="LysM domain"/>
    <property type="match status" value="1"/>
</dbReference>
<accession>A0ABT0X8W9</accession>
<dbReference type="InterPro" id="IPR050570">
    <property type="entry name" value="Cell_wall_metabolism_enzyme"/>
</dbReference>
<sequence length="355" mass="37109">MSDPGRHRRRPPSRLSRASLAVTAGGAGAALPLLAAAGATAADREPWSRPEGCAPPEVRTACPDGAKEVRDAGVETTGERRGAQGGNEEGDRGSATSISRPTSYRVVSGDTLSGIAESEHVAGGWRDLYAGNRRTIGRDPDLILPGQRLVLRDEDRDRRTSGVPAGATPARTRPKPEPDPVQQPDSADKHSAGQEAPDAERKNGEHKKRGGVPRADRAPSADIAAPVPGFAPSTPYRSSGGSWSSGHHTGVDFPVATGTAVKAMARGRVVTAGWGGAYGYQVVIRHPDGKYSQYGHLSALSVRAGQSVNGGQRIGRSGSTGNSTGPHLHFEVRTGPEYGSDIDPLAYLRIHGVDI</sequence>
<feature type="chain" id="PRO_5047175095" evidence="2">
    <location>
        <begin position="42"/>
        <end position="355"/>
    </location>
</feature>
<protein>
    <submittedName>
        <fullName evidence="4">LysM peptidoglycan-binding domain-containing M23 family metallopeptidase</fullName>
    </submittedName>
</protein>
<gene>
    <name evidence="4" type="ORF">M1E25_16730</name>
</gene>
<dbReference type="RefSeq" id="WP_251416266.1">
    <property type="nucleotide sequence ID" value="NZ_JAMQGM010000036.1"/>
</dbReference>
<dbReference type="InterPro" id="IPR016047">
    <property type="entry name" value="M23ase_b-sheet_dom"/>
</dbReference>
<feature type="domain" description="LysM" evidence="3">
    <location>
        <begin position="102"/>
        <end position="151"/>
    </location>
</feature>
<dbReference type="SUPFAM" id="SSF51261">
    <property type="entry name" value="Duplicated hybrid motif"/>
    <property type="match status" value="1"/>
</dbReference>
<feature type="compositionally biased region" description="Basic and acidic residues" evidence="1">
    <location>
        <begin position="65"/>
        <end position="82"/>
    </location>
</feature>
<proteinExistence type="predicted"/>
<dbReference type="Gene3D" id="2.70.70.10">
    <property type="entry name" value="Glucose Permease (Domain IIA)"/>
    <property type="match status" value="1"/>
</dbReference>
<comment type="caution">
    <text evidence="4">The sequence shown here is derived from an EMBL/GenBank/DDBJ whole genome shotgun (WGS) entry which is preliminary data.</text>
</comment>
<evidence type="ECO:0000259" key="3">
    <source>
        <dbReference type="PROSITE" id="PS51782"/>
    </source>
</evidence>
<dbReference type="PROSITE" id="PS51782">
    <property type="entry name" value="LYSM"/>
    <property type="match status" value="1"/>
</dbReference>
<reference evidence="4" key="1">
    <citation type="journal article" date="2023" name="Int. J. Syst. Evol. Microbiol.">
        <title>Streptomyces meridianus sp. nov. isolated from brackish water of the Tagus estuary in Alcochete, Portugal.</title>
        <authorList>
            <person name="Santos J.D.N."/>
            <person name="Klimek D."/>
            <person name="Calusinska M."/>
            <person name="Lobo Da Cunha A."/>
            <person name="Catita J."/>
            <person name="Goncalves H."/>
            <person name="Gonzalez I."/>
            <person name="Reyes F."/>
            <person name="Lage O.M."/>
        </authorList>
    </citation>
    <scope>NUCLEOTIDE SEQUENCE</scope>
    <source>
        <strain evidence="4">MTZ3.1</strain>
    </source>
</reference>